<feature type="compositionally biased region" description="Basic residues" evidence="1">
    <location>
        <begin position="9"/>
        <end position="23"/>
    </location>
</feature>
<dbReference type="InterPro" id="IPR001047">
    <property type="entry name" value="Ribosomal_eS8"/>
</dbReference>
<dbReference type="Gene3D" id="3.10.290.70">
    <property type="match status" value="1"/>
</dbReference>
<dbReference type="PANTHER" id="PTHR10394">
    <property type="entry name" value="40S RIBOSOMAL PROTEIN S8"/>
    <property type="match status" value="1"/>
</dbReference>
<dbReference type="GO" id="GO:0005840">
    <property type="term" value="C:ribosome"/>
    <property type="evidence" value="ECO:0007669"/>
    <property type="project" value="InterPro"/>
</dbReference>
<keyword evidence="3" id="KW-1185">Reference proteome</keyword>
<protein>
    <recommendedName>
        <fullName evidence="4">40S ribosomal protein S8</fullName>
    </recommendedName>
</protein>
<dbReference type="Proteomes" id="UP000027120">
    <property type="component" value="Unassembled WGS sequence"/>
</dbReference>
<dbReference type="GO" id="GO:0006412">
    <property type="term" value="P:translation"/>
    <property type="evidence" value="ECO:0007669"/>
    <property type="project" value="InterPro"/>
</dbReference>
<name>A0A067DA02_CITSI</name>
<gene>
    <name evidence="2" type="ORF">CISIN_1g037906mg</name>
</gene>
<evidence type="ECO:0000313" key="2">
    <source>
        <dbReference type="EMBL" id="KDO38390.1"/>
    </source>
</evidence>
<organism evidence="2 3">
    <name type="scientific">Citrus sinensis</name>
    <name type="common">Sweet orange</name>
    <name type="synonym">Citrus aurantium var. sinensis</name>
    <dbReference type="NCBI Taxonomy" id="2711"/>
    <lineage>
        <taxon>Eukaryota</taxon>
        <taxon>Viridiplantae</taxon>
        <taxon>Streptophyta</taxon>
        <taxon>Embryophyta</taxon>
        <taxon>Tracheophyta</taxon>
        <taxon>Spermatophyta</taxon>
        <taxon>Magnoliopsida</taxon>
        <taxon>eudicotyledons</taxon>
        <taxon>Gunneridae</taxon>
        <taxon>Pentapetalae</taxon>
        <taxon>rosids</taxon>
        <taxon>malvids</taxon>
        <taxon>Sapindales</taxon>
        <taxon>Rutaceae</taxon>
        <taxon>Aurantioideae</taxon>
        <taxon>Citrus</taxon>
    </lineage>
</organism>
<evidence type="ECO:0000313" key="3">
    <source>
        <dbReference type="Proteomes" id="UP000027120"/>
    </source>
</evidence>
<reference evidence="2 3" key="1">
    <citation type="submission" date="2014-04" db="EMBL/GenBank/DDBJ databases">
        <authorList>
            <consortium name="International Citrus Genome Consortium"/>
            <person name="Gmitter F."/>
            <person name="Chen C."/>
            <person name="Farmerie W."/>
            <person name="Harkins T."/>
            <person name="Desany B."/>
            <person name="Mohiuddin M."/>
            <person name="Kodira C."/>
            <person name="Borodovsky M."/>
            <person name="Lomsadze A."/>
            <person name="Burns P."/>
            <person name="Jenkins J."/>
            <person name="Prochnik S."/>
            <person name="Shu S."/>
            <person name="Chapman J."/>
            <person name="Pitluck S."/>
            <person name="Schmutz J."/>
            <person name="Rokhsar D."/>
        </authorList>
    </citation>
    <scope>NUCLEOTIDE SEQUENCE</scope>
</reference>
<dbReference type="GO" id="GO:0003735">
    <property type="term" value="F:structural constituent of ribosome"/>
    <property type="evidence" value="ECO:0007669"/>
    <property type="project" value="InterPro"/>
</dbReference>
<evidence type="ECO:0008006" key="4">
    <source>
        <dbReference type="Google" id="ProtNLM"/>
    </source>
</evidence>
<accession>A0A067DA02</accession>
<dbReference type="SMR" id="A0A067DA02"/>
<feature type="region of interest" description="Disordered" evidence="1">
    <location>
        <begin position="1"/>
        <end position="24"/>
    </location>
</feature>
<dbReference type="STRING" id="2711.A0A067DA02"/>
<sequence>ASATDEAKKRNHVLRKLEKRKKDRTLDPHIEEQFASGRLLACLSSPPSHCGRADGYILEKELEFYIKNIQRKKGRGAGAA</sequence>
<evidence type="ECO:0000256" key="1">
    <source>
        <dbReference type="SAM" id="MobiDB-lite"/>
    </source>
</evidence>
<feature type="non-terminal residue" evidence="2">
    <location>
        <position position="1"/>
    </location>
</feature>
<dbReference type="EMBL" id="KK788144">
    <property type="protein sequence ID" value="KDO38390.1"/>
    <property type="molecule type" value="Genomic_DNA"/>
</dbReference>
<dbReference type="AlphaFoldDB" id="A0A067DA02"/>
<proteinExistence type="predicted"/>